<protein>
    <submittedName>
        <fullName evidence="11">Multicopper oxidase</fullName>
    </submittedName>
</protein>
<dbReference type="GO" id="GO:0005507">
    <property type="term" value="F:copper ion binding"/>
    <property type="evidence" value="ECO:0007669"/>
    <property type="project" value="InterPro"/>
</dbReference>
<gene>
    <name evidence="11" type="ORF">DHEL01_v206891</name>
</gene>
<feature type="domain" description="Plastocyanin-like" evidence="10">
    <location>
        <begin position="72"/>
        <end position="184"/>
    </location>
</feature>
<comment type="similarity">
    <text evidence="1">Belongs to the multicopper oxidase family.</text>
</comment>
<dbReference type="PROSITE" id="PS00080">
    <property type="entry name" value="MULTICOPPER_OXIDASE2"/>
    <property type="match status" value="1"/>
</dbReference>
<dbReference type="AlphaFoldDB" id="A0A2P5HWU7"/>
<dbReference type="STRING" id="158607.A0A2P5HWU7"/>
<dbReference type="PANTHER" id="PTHR11709:SF502">
    <property type="entry name" value="MULTICOPPER OXIDASE"/>
    <property type="match status" value="1"/>
</dbReference>
<evidence type="ECO:0000313" key="12">
    <source>
        <dbReference type="Proteomes" id="UP000094444"/>
    </source>
</evidence>
<dbReference type="Pfam" id="PF07731">
    <property type="entry name" value="Cu-oxidase_2"/>
    <property type="match status" value="1"/>
</dbReference>
<dbReference type="PANTHER" id="PTHR11709">
    <property type="entry name" value="MULTI-COPPER OXIDASE"/>
    <property type="match status" value="1"/>
</dbReference>
<dbReference type="InterPro" id="IPR002355">
    <property type="entry name" value="Cu_oxidase_Cu_BS"/>
</dbReference>
<dbReference type="CDD" id="cd13901">
    <property type="entry name" value="CuRO_3_MaLCC_like"/>
    <property type="match status" value="1"/>
</dbReference>
<dbReference type="SUPFAM" id="SSF49503">
    <property type="entry name" value="Cupredoxins"/>
    <property type="match status" value="3"/>
</dbReference>
<feature type="chain" id="PRO_5015117805" evidence="7">
    <location>
        <begin position="20"/>
        <end position="566"/>
    </location>
</feature>
<keyword evidence="4" id="KW-0560">Oxidoreductase</keyword>
<dbReference type="OrthoDB" id="2121828at2759"/>
<dbReference type="Pfam" id="PF00394">
    <property type="entry name" value="Cu-oxidase"/>
    <property type="match status" value="1"/>
</dbReference>
<evidence type="ECO:0000256" key="4">
    <source>
        <dbReference type="ARBA" id="ARBA00023002"/>
    </source>
</evidence>
<dbReference type="Pfam" id="PF07732">
    <property type="entry name" value="Cu-oxidase_3"/>
    <property type="match status" value="1"/>
</dbReference>
<keyword evidence="12" id="KW-1185">Reference proteome</keyword>
<evidence type="ECO:0000256" key="2">
    <source>
        <dbReference type="ARBA" id="ARBA00022723"/>
    </source>
</evidence>
<dbReference type="InParanoid" id="A0A2P5HWU7"/>
<keyword evidence="7" id="KW-0732">Signal</keyword>
<evidence type="ECO:0000256" key="6">
    <source>
        <dbReference type="ARBA" id="ARBA00023180"/>
    </source>
</evidence>
<feature type="domain" description="Plastocyanin-like" evidence="8">
    <location>
        <begin position="197"/>
        <end position="341"/>
    </location>
</feature>
<evidence type="ECO:0000256" key="3">
    <source>
        <dbReference type="ARBA" id="ARBA00022737"/>
    </source>
</evidence>
<keyword evidence="2" id="KW-0479">Metal-binding</keyword>
<sequence length="566" mass="62070">MGLKTAILSLLTFVPLITGAPGLSSQSPSKRQACENTANARNCWGDFDISTNYYDEAPNTGVTREYWFNIVNTTAAPDGVERIVLAVNGTIPGPTIIADWGDTVVVHVTNSMQDNGTSIHFHGIRQNYTNQNDGVAAITQCPTAPGQTTTYRWRATQYGSSWWHSHFSVQAWDGIFGGIIINGPATANYDVDLGSMILSDWSHDTADNLALVSRVSGPPSMDTGLINGTNTFTKEDGTVVGARHETVFTAGTRYRIRLVNVAADTHFKFTIDNHSMDVIASDFVPVKPYSVDIVNIAIGQRYDIIVTANAAADNYWLRAIAQTSCSNNDHPGDIKGIVRYDSTSTAEPTSKPNNNAAIDECIDEINLVPYVKVDASDLADISTDFSVAVAATAGRFYWSMGNSTFINQWKYPSLLQVHEENNTWSAEQNMFQLPNANEWVYWIVQTSLGAAHPLHLHGHDFWVLGQGVGKYDPSTAWLRTVDVPRRDVVLLPASGWVVFAFITDNPGVWLTHCHIAWHTTEGLAVQMVERQSEIAGIIDSDELTDTCDAWNVYATEANLVQDDSGL</sequence>
<dbReference type="InterPro" id="IPR008972">
    <property type="entry name" value="Cupredoxin"/>
</dbReference>
<dbReference type="CDD" id="cd13880">
    <property type="entry name" value="CuRO_2_MaLCC_like"/>
    <property type="match status" value="1"/>
</dbReference>
<evidence type="ECO:0000259" key="10">
    <source>
        <dbReference type="Pfam" id="PF07732"/>
    </source>
</evidence>
<evidence type="ECO:0000256" key="5">
    <source>
        <dbReference type="ARBA" id="ARBA00023008"/>
    </source>
</evidence>
<dbReference type="CDD" id="cd13854">
    <property type="entry name" value="CuRO_1_MaLCC_like"/>
    <property type="match status" value="1"/>
</dbReference>
<keyword evidence="5" id="KW-0186">Copper</keyword>
<dbReference type="FunFam" id="2.60.40.420:FF:000021">
    <property type="entry name" value="Extracellular dihydrogeodin oxidase/laccase"/>
    <property type="match status" value="1"/>
</dbReference>
<evidence type="ECO:0000259" key="9">
    <source>
        <dbReference type="Pfam" id="PF07731"/>
    </source>
</evidence>
<proteinExistence type="inferred from homology"/>
<dbReference type="Gene3D" id="2.60.40.420">
    <property type="entry name" value="Cupredoxins - blue copper proteins"/>
    <property type="match status" value="3"/>
</dbReference>
<organism evidence="11 12">
    <name type="scientific">Diaporthe helianthi</name>
    <dbReference type="NCBI Taxonomy" id="158607"/>
    <lineage>
        <taxon>Eukaryota</taxon>
        <taxon>Fungi</taxon>
        <taxon>Dikarya</taxon>
        <taxon>Ascomycota</taxon>
        <taxon>Pezizomycotina</taxon>
        <taxon>Sordariomycetes</taxon>
        <taxon>Sordariomycetidae</taxon>
        <taxon>Diaporthales</taxon>
        <taxon>Diaporthaceae</taxon>
        <taxon>Diaporthe</taxon>
    </lineage>
</organism>
<dbReference type="InterPro" id="IPR045087">
    <property type="entry name" value="Cu-oxidase_fam"/>
</dbReference>
<keyword evidence="6" id="KW-0325">Glycoprotein</keyword>
<dbReference type="EMBL" id="MAVT02000587">
    <property type="protein sequence ID" value="POS74718.1"/>
    <property type="molecule type" value="Genomic_DNA"/>
</dbReference>
<evidence type="ECO:0000256" key="1">
    <source>
        <dbReference type="ARBA" id="ARBA00010609"/>
    </source>
</evidence>
<dbReference type="InterPro" id="IPR001117">
    <property type="entry name" value="Cu-oxidase_2nd"/>
</dbReference>
<dbReference type="GO" id="GO:0016491">
    <property type="term" value="F:oxidoreductase activity"/>
    <property type="evidence" value="ECO:0007669"/>
    <property type="project" value="UniProtKB-KW"/>
</dbReference>
<evidence type="ECO:0000313" key="11">
    <source>
        <dbReference type="EMBL" id="POS74718.1"/>
    </source>
</evidence>
<evidence type="ECO:0000256" key="7">
    <source>
        <dbReference type="SAM" id="SignalP"/>
    </source>
</evidence>
<dbReference type="InterPro" id="IPR011707">
    <property type="entry name" value="Cu-oxidase-like_N"/>
</dbReference>
<dbReference type="InterPro" id="IPR011706">
    <property type="entry name" value="Cu-oxidase_C"/>
</dbReference>
<dbReference type="FunFam" id="2.60.40.420:FF:000038">
    <property type="entry name" value="Extracellular dihydrogeodin oxidase/laccase"/>
    <property type="match status" value="1"/>
</dbReference>
<reference evidence="11" key="1">
    <citation type="submission" date="2017-09" db="EMBL/GenBank/DDBJ databases">
        <title>Polyketide synthases of a Diaporthe helianthi virulent isolate.</title>
        <authorList>
            <person name="Baroncelli R."/>
        </authorList>
    </citation>
    <scope>NUCLEOTIDE SEQUENCE [LARGE SCALE GENOMIC DNA]</scope>
    <source>
        <strain evidence="11">7/96</strain>
    </source>
</reference>
<comment type="caution">
    <text evidence="11">The sequence shown here is derived from an EMBL/GenBank/DDBJ whole genome shotgun (WGS) entry which is preliminary data.</text>
</comment>
<evidence type="ECO:0000259" key="8">
    <source>
        <dbReference type="Pfam" id="PF00394"/>
    </source>
</evidence>
<accession>A0A2P5HWU7</accession>
<keyword evidence="3" id="KW-0677">Repeat</keyword>
<feature type="domain" description="Plastocyanin-like" evidence="9">
    <location>
        <begin position="413"/>
        <end position="531"/>
    </location>
</feature>
<name>A0A2P5HWU7_DIAHE</name>
<feature type="signal peptide" evidence="7">
    <location>
        <begin position="1"/>
        <end position="19"/>
    </location>
</feature>
<dbReference type="Proteomes" id="UP000094444">
    <property type="component" value="Unassembled WGS sequence"/>
</dbReference>